<name>D5VF51_CAUST</name>
<dbReference type="EMBL" id="CP002008">
    <property type="protein sequence ID" value="ADG09469.1"/>
    <property type="molecule type" value="Genomic_DNA"/>
</dbReference>
<organism evidence="1 2">
    <name type="scientific">Caulobacter segnis (strain ATCC 21756 / DSM 7131 / JCM 7823 / NBRC 15250 / LMG 17158 / TK0059)</name>
    <name type="common">Mycoplana segnis</name>
    <dbReference type="NCBI Taxonomy" id="509190"/>
    <lineage>
        <taxon>Bacteria</taxon>
        <taxon>Pseudomonadati</taxon>
        <taxon>Pseudomonadota</taxon>
        <taxon>Alphaproteobacteria</taxon>
        <taxon>Caulobacterales</taxon>
        <taxon>Caulobacteraceae</taxon>
        <taxon>Caulobacter</taxon>
    </lineage>
</organism>
<protein>
    <submittedName>
        <fullName evidence="1">Uncharacterized protein</fullName>
    </submittedName>
</protein>
<accession>D5VF51</accession>
<dbReference type="AlphaFoldDB" id="D5VF51"/>
<proteinExistence type="predicted"/>
<dbReference type="KEGG" id="cse:Cseg_0964"/>
<dbReference type="Proteomes" id="UP000002629">
    <property type="component" value="Chromosome"/>
</dbReference>
<sequence>MANAMDARRYAYRSAALEKRQWPYSIEWEPRGELAEFFHGCLAAIVDQAARGNLDAARQTLDGALQRAGVHRWGAQTTTPLNAP</sequence>
<reference evidence="2" key="1">
    <citation type="journal article" date="2011" name="J. Bacteriol.">
        <title>Genome sequences of eight morphologically diverse alphaproteobacteria.</title>
        <authorList>
            <consortium name="US DOE Joint Genome Institute"/>
            <person name="Brown P.J."/>
            <person name="Kysela D.T."/>
            <person name="Buechlein A."/>
            <person name="Hemmerich C."/>
            <person name="Brun Y.V."/>
        </authorList>
    </citation>
    <scope>NUCLEOTIDE SEQUENCE [LARGE SCALE GENOMIC DNA]</scope>
    <source>
        <strain evidence="2">ATCC 21756 / DSM 7131 / JCM 7823 / NBRC 15250 / LMG 17158 / TK0059</strain>
    </source>
</reference>
<dbReference type="HOGENOM" id="CLU_2521536_0_0_5"/>
<gene>
    <name evidence="1" type="ordered locus">Cseg_0964</name>
</gene>
<evidence type="ECO:0000313" key="2">
    <source>
        <dbReference type="Proteomes" id="UP000002629"/>
    </source>
</evidence>
<evidence type="ECO:0000313" key="1">
    <source>
        <dbReference type="EMBL" id="ADG09469.1"/>
    </source>
</evidence>